<evidence type="ECO:0000313" key="1">
    <source>
        <dbReference type="EMBL" id="MBB6128634.1"/>
    </source>
</evidence>
<dbReference type="EMBL" id="JACHCA010000006">
    <property type="protein sequence ID" value="MBB6128634.1"/>
    <property type="molecule type" value="Genomic_DNA"/>
</dbReference>
<proteinExistence type="predicted"/>
<accession>A0A841JDF1</accession>
<sequence length="467" mass="53204">MQRHEVLYDSLLRLLREFTLAGAQFEAYFDQLLNDVKEQQLLAHGEEIDKNITDIIKSKGDLTIHSTFQPLINSLTDFETDFPDFPFERKDEVLIIIKIIDIINIEVTGSGSVFDLTQPVDETLFCLNHVPRLLSSENFLYYDLTDVKNSVIVFDTVDLSKLFQFLETGIPIELLLALLTKLGAVAAPVISGINALVRSDLDGLENAVFACSALHIVKSGKLIHAPYNYPAPPKVSSQRIVNSSLQYQQFSESLHILSEYNHQKDILDKYLRIYHLIENFMFKYPVVSLERSHAGTAFSIRDFRVLYGKVDKSESTALKELFEAVMDLDFDPAAGVKFQKATYDAWTAIVPALIADKLKIDKLLELINVTTAKGNAILYDSITKEEDFPAFFAKLVYGFRNSIVHNRETEFHLTHKTLIAHVDIGDTAKIIVEQFLIPWLEEISFYLIIEDNQLVWYNGRTLALWNE</sequence>
<dbReference type="Proteomes" id="UP000548326">
    <property type="component" value="Unassembled WGS sequence"/>
</dbReference>
<protein>
    <submittedName>
        <fullName evidence="1">Uncharacterized protein</fullName>
    </submittedName>
</protein>
<comment type="caution">
    <text evidence="1">The sequence shown here is derived from an EMBL/GenBank/DDBJ whole genome shotgun (WGS) entry which is preliminary data.</text>
</comment>
<evidence type="ECO:0000313" key="2">
    <source>
        <dbReference type="Proteomes" id="UP000548326"/>
    </source>
</evidence>
<gene>
    <name evidence="1" type="ORF">HDF22_002755</name>
</gene>
<dbReference type="AlphaFoldDB" id="A0A841JDF1"/>
<dbReference type="RefSeq" id="WP_183588036.1">
    <property type="nucleotide sequence ID" value="NZ_JACHCA010000006.1"/>
</dbReference>
<reference evidence="1 2" key="1">
    <citation type="submission" date="2020-08" db="EMBL/GenBank/DDBJ databases">
        <title>Genomic Encyclopedia of Type Strains, Phase IV (KMG-V): Genome sequencing to study the core and pangenomes of soil and plant-associated prokaryotes.</title>
        <authorList>
            <person name="Whitman W."/>
        </authorList>
    </citation>
    <scope>NUCLEOTIDE SEQUENCE [LARGE SCALE GENOMIC DNA]</scope>
    <source>
        <strain evidence="1 2">MP601</strain>
    </source>
</reference>
<name>A0A841JDF1_9SPHI</name>
<organism evidence="1 2">
    <name type="scientific">Mucilaginibacter lappiensis</name>
    <dbReference type="NCBI Taxonomy" id="354630"/>
    <lineage>
        <taxon>Bacteria</taxon>
        <taxon>Pseudomonadati</taxon>
        <taxon>Bacteroidota</taxon>
        <taxon>Sphingobacteriia</taxon>
        <taxon>Sphingobacteriales</taxon>
        <taxon>Sphingobacteriaceae</taxon>
        <taxon>Mucilaginibacter</taxon>
    </lineage>
</organism>